<dbReference type="GeneID" id="95418330"/>
<dbReference type="Proteomes" id="UP001598201">
    <property type="component" value="Unassembled WGS sequence"/>
</dbReference>
<evidence type="ECO:0000313" key="4">
    <source>
        <dbReference type="Proteomes" id="UP001598201"/>
    </source>
</evidence>
<gene>
    <name evidence="1" type="ordered locus">Rahaq_0969</name>
    <name evidence="2" type="ORF">ACFPK4_15685</name>
</gene>
<accession>A0A0H3F6R0</accession>
<reference evidence="1 3" key="2">
    <citation type="journal article" date="2012" name="J. Bacteriol.">
        <title>Complete Genome Sequence of Rahnella sp. Strain Y9602, a Gammaproteobacterium Isolate from Metal- and Radionuclide-Contaminated Soil.</title>
        <authorList>
            <person name="Martinez R.J."/>
            <person name="Bruce D."/>
            <person name="Detter C."/>
            <person name="Goodwin L.A."/>
            <person name="Han J."/>
            <person name="Han C.S."/>
            <person name="Held B."/>
            <person name="Land M.L."/>
            <person name="Mikhailova N."/>
            <person name="Nolan M."/>
            <person name="Pennacchio L."/>
            <person name="Pitluck S."/>
            <person name="Tapia R."/>
            <person name="Woyke T."/>
            <person name="Sobecky P.A."/>
        </authorList>
    </citation>
    <scope>NUCLEOTIDE SEQUENCE [LARGE SCALE GENOMIC DNA]</scope>
    <source>
        <strain evidence="1 3">Y9602</strain>
    </source>
</reference>
<evidence type="ECO:0000313" key="1">
    <source>
        <dbReference type="EMBL" id="ADW72594.1"/>
    </source>
</evidence>
<evidence type="ECO:0000313" key="2">
    <source>
        <dbReference type="EMBL" id="MFD3224980.1"/>
    </source>
</evidence>
<dbReference type="RefSeq" id="WP_013574299.1">
    <property type="nucleotide sequence ID" value="NC_015061.1"/>
</dbReference>
<reference evidence="3" key="1">
    <citation type="submission" date="2011-01" db="EMBL/GenBank/DDBJ databases">
        <title>Complete sequence of chromosome of Rahnella sp. Y9602.</title>
        <authorList>
            <consortium name="US DOE Joint Genome Institute"/>
            <person name="Lucas S."/>
            <person name="Copeland A."/>
            <person name="Lapidus A."/>
            <person name="Cheng J.-F."/>
            <person name="Goodwin L."/>
            <person name="Pitluck S."/>
            <person name="Lu M."/>
            <person name="Detter J.C."/>
            <person name="Han C."/>
            <person name="Tapia R."/>
            <person name="Land M."/>
            <person name="Hauser L."/>
            <person name="Kyrpides N."/>
            <person name="Ivanova N."/>
            <person name="Ovchinnikova G."/>
            <person name="Pagani I."/>
            <person name="Sobecky P.A."/>
            <person name="Martinez R.J."/>
            <person name="Woyke T."/>
        </authorList>
    </citation>
    <scope>NUCLEOTIDE SEQUENCE [LARGE SCALE GENOMIC DNA]</scope>
    <source>
        <strain evidence="3">Y9602</strain>
    </source>
</reference>
<dbReference type="EMBL" id="JBHUCJ010000039">
    <property type="protein sequence ID" value="MFD3224980.1"/>
    <property type="molecule type" value="Genomic_DNA"/>
</dbReference>
<dbReference type="HOGENOM" id="CLU_139164_1_0_6"/>
<dbReference type="Proteomes" id="UP000007257">
    <property type="component" value="Chromosome"/>
</dbReference>
<reference evidence="2 4" key="3">
    <citation type="submission" date="2024-09" db="EMBL/GenBank/DDBJ databases">
        <title>Genomes of Rahnella.</title>
        <authorList>
            <person name="Mnguni F.C."/>
            <person name="Shin G.Y."/>
            <person name="Coutinho T."/>
        </authorList>
    </citation>
    <scope>NUCLEOTIDE SEQUENCE [LARGE SCALE GENOMIC DNA]</scope>
    <source>
        <strain evidence="2 4">20WA0057</strain>
    </source>
</reference>
<protein>
    <submittedName>
        <fullName evidence="1">Uncharacterized protein</fullName>
    </submittedName>
</protein>
<dbReference type="OrthoDB" id="6899605at2"/>
<dbReference type="AlphaFoldDB" id="A0A0H3F6R0"/>
<evidence type="ECO:0000313" key="3">
    <source>
        <dbReference type="Proteomes" id="UP000007257"/>
    </source>
</evidence>
<dbReference type="KEGG" id="rah:Rahaq_0969"/>
<dbReference type="eggNOG" id="COG4104">
    <property type="taxonomic scope" value="Bacteria"/>
</dbReference>
<proteinExistence type="predicted"/>
<name>A0A0H3F6R0_RAHSY</name>
<sequence>MEMQFTNELNQELLDVINTPPFTAEQLAEMDESARAVVEEQAAFARQHPVIAIYRLAVPGSLTARGGKVTKASSTGKVTLENGTEAAFALEQDEVTYADGSTAKITTSAGQQFCEGNRGFALVGSMLDNGDKIISTPQGSCYLVARKDVPMAVDFLAVTGA</sequence>
<dbReference type="EMBL" id="CP002505">
    <property type="protein sequence ID" value="ADW72594.1"/>
    <property type="molecule type" value="Genomic_DNA"/>
</dbReference>
<keyword evidence="4" id="KW-1185">Reference proteome</keyword>
<organism evidence="1 3">
    <name type="scientific">Rahnella sp. (strain Y9602)</name>
    <dbReference type="NCBI Taxonomy" id="2703885"/>
    <lineage>
        <taxon>Bacteria</taxon>
        <taxon>Pseudomonadati</taxon>
        <taxon>Pseudomonadota</taxon>
        <taxon>Gammaproteobacteria</taxon>
        <taxon>Enterobacterales</taxon>
        <taxon>Yersiniaceae</taxon>
        <taxon>Rahnella</taxon>
    </lineage>
</organism>